<dbReference type="RefSeq" id="WP_253360547.1">
    <property type="nucleotide sequence ID" value="NZ_JAIULA010000011.1"/>
</dbReference>
<sequence length="522" mass="59694">MNSNKEVNNNLKLPPIFQDGMILQKDTPIHVWGKYIPNTNIQISIENDSVTTVTDTEGSFKANLSQHPANNGIALIFKSNNIILKSINIKIGEVWLLAGQSNMDFNLLYDSTYQKNPNHVTTILTTAGDISFFEVPKKIKLNSKIDMKNHPGEWHKLNKDNAKFFSAIGYYFGIKLSNKIPKCPIGLIWMTYGGTTASAWISKDALTSDSVLNKTYIQSYEHLLTTRPVDGYENFLKTVARQNKNPEIEPFWSKVLAGKIDHDTLQKAFDQHHELFVDYVLGPESENRPHGLFDTMVSTIYGYRVRAILWYQGESDDQHAEAYDYLLLALINNWRTLWGYKIPFLIMQLAPFEHWFGSFKGEFYPEIRQKQANIADTVSAVYLTNIMDDGARFDIHPKNKSLAAERFFLLASDKIYNYIQNGQTSKIIKHTVIENNILLMFDNCTQLELNPLLTRKVLFVKVNGTTTIIDKISSKINILTISLHSNIKVSDSICVYYQQQPYSHASIFNENNIPIRPFKISL</sequence>
<proteinExistence type="predicted"/>
<dbReference type="InterPro" id="IPR005181">
    <property type="entry name" value="SASA"/>
</dbReference>
<evidence type="ECO:0000313" key="4">
    <source>
        <dbReference type="Proteomes" id="UP001139006"/>
    </source>
</evidence>
<accession>A0A9X2FMS5</accession>
<dbReference type="Proteomes" id="UP001139006">
    <property type="component" value="Unassembled WGS sequence"/>
</dbReference>
<dbReference type="AlphaFoldDB" id="A0A9X2FMS5"/>
<organism evidence="3 4">
    <name type="scientific">Ligilactobacillus ubinensis</name>
    <dbReference type="NCBI Taxonomy" id="2876789"/>
    <lineage>
        <taxon>Bacteria</taxon>
        <taxon>Bacillati</taxon>
        <taxon>Bacillota</taxon>
        <taxon>Bacilli</taxon>
        <taxon>Lactobacillales</taxon>
        <taxon>Lactobacillaceae</taxon>
        <taxon>Ligilactobacillus</taxon>
    </lineage>
</organism>
<dbReference type="GO" id="GO:0005975">
    <property type="term" value="P:carbohydrate metabolic process"/>
    <property type="evidence" value="ECO:0007669"/>
    <property type="project" value="TreeGrafter"/>
</dbReference>
<dbReference type="Pfam" id="PF03629">
    <property type="entry name" value="SASA"/>
    <property type="match status" value="1"/>
</dbReference>
<dbReference type="InterPro" id="IPR039329">
    <property type="entry name" value="SIAE"/>
</dbReference>
<gene>
    <name evidence="3" type="ORF">LB941_06730</name>
</gene>
<dbReference type="SUPFAM" id="SSF52266">
    <property type="entry name" value="SGNH hydrolase"/>
    <property type="match status" value="1"/>
</dbReference>
<dbReference type="PANTHER" id="PTHR22901:SF0">
    <property type="entry name" value="SIALATE O-ACETYLESTERASE"/>
    <property type="match status" value="1"/>
</dbReference>
<reference evidence="3 4" key="1">
    <citation type="journal article" date="2023" name="Int. J. Syst. Evol. Microbiol.">
        <title>Ligilactobacillus ubinensis sp. nov., a novel species isolated from the wild ferment of a durian fruit (Durio zibethinus).</title>
        <authorList>
            <person name="Heng Y.C."/>
            <person name="Menon N."/>
            <person name="Chen B."/>
            <person name="Loo B.Z.L."/>
            <person name="Wong G.W.J."/>
            <person name="Lim A.C.H."/>
            <person name="Silvaraju S."/>
            <person name="Kittelmann S."/>
        </authorList>
    </citation>
    <scope>NUCLEOTIDE SEQUENCE [LARGE SCALE GENOMIC DNA]</scope>
    <source>
        <strain evidence="3 4">WILCCON 0076</strain>
    </source>
</reference>
<feature type="domain" description="Sialate O-acetylesterase" evidence="2">
    <location>
        <begin position="302"/>
        <end position="381"/>
    </location>
</feature>
<evidence type="ECO:0000313" key="3">
    <source>
        <dbReference type="EMBL" id="MCP0887028.1"/>
    </source>
</evidence>
<keyword evidence="4" id="KW-1185">Reference proteome</keyword>
<dbReference type="EMBL" id="JAIULA010000011">
    <property type="protein sequence ID" value="MCP0887028.1"/>
    <property type="molecule type" value="Genomic_DNA"/>
</dbReference>
<keyword evidence="1" id="KW-0378">Hydrolase</keyword>
<protein>
    <submittedName>
        <fullName evidence="3">Sialate O-acetylesterase</fullName>
    </submittedName>
</protein>
<name>A0A9X2FMS5_9LACO</name>
<evidence type="ECO:0000256" key="1">
    <source>
        <dbReference type="ARBA" id="ARBA00022801"/>
    </source>
</evidence>
<comment type="caution">
    <text evidence="3">The sequence shown here is derived from an EMBL/GenBank/DDBJ whole genome shotgun (WGS) entry which is preliminary data.</text>
</comment>
<dbReference type="PANTHER" id="PTHR22901">
    <property type="entry name" value="SIALATE O-ACETYLESTERASE"/>
    <property type="match status" value="1"/>
</dbReference>
<dbReference type="GO" id="GO:0001681">
    <property type="term" value="F:sialate O-acetylesterase activity"/>
    <property type="evidence" value="ECO:0007669"/>
    <property type="project" value="InterPro"/>
</dbReference>
<dbReference type="InterPro" id="IPR036514">
    <property type="entry name" value="SGNH_hydro_sf"/>
</dbReference>
<dbReference type="Gene3D" id="3.40.50.1110">
    <property type="entry name" value="SGNH hydrolase"/>
    <property type="match status" value="1"/>
</dbReference>
<evidence type="ECO:0000259" key="2">
    <source>
        <dbReference type="Pfam" id="PF03629"/>
    </source>
</evidence>